<keyword evidence="1 2" id="KW-0175">Coiled coil</keyword>
<feature type="compositionally biased region" description="Low complexity" evidence="3">
    <location>
        <begin position="550"/>
        <end position="563"/>
    </location>
</feature>
<dbReference type="PANTHER" id="PTHR15157:SF5">
    <property type="entry name" value="UV RADIATION RESISTANCE-ASSOCIATED GENE PROTEIN"/>
    <property type="match status" value="1"/>
</dbReference>
<protein>
    <recommendedName>
        <fullName evidence="6">UV radiation resistance-associated gene protein</fullName>
    </recommendedName>
</protein>
<reference evidence="4 5" key="1">
    <citation type="submission" date="2023-11" db="EMBL/GenBank/DDBJ databases">
        <title>Halocaridina rubra genome assembly.</title>
        <authorList>
            <person name="Smith C."/>
        </authorList>
    </citation>
    <scope>NUCLEOTIDE SEQUENCE [LARGE SCALE GENOMIC DNA]</scope>
    <source>
        <strain evidence="4">EP-1</strain>
        <tissue evidence="4">Whole</tissue>
    </source>
</reference>
<dbReference type="GO" id="GO:0000149">
    <property type="term" value="F:SNARE binding"/>
    <property type="evidence" value="ECO:0007669"/>
    <property type="project" value="TreeGrafter"/>
</dbReference>
<dbReference type="Proteomes" id="UP001381693">
    <property type="component" value="Unassembled WGS sequence"/>
</dbReference>
<evidence type="ECO:0000256" key="2">
    <source>
        <dbReference type="SAM" id="Coils"/>
    </source>
</evidence>
<gene>
    <name evidence="4" type="ORF">SK128_010348</name>
</gene>
<organism evidence="4 5">
    <name type="scientific">Halocaridina rubra</name>
    <name type="common">Hawaiian red shrimp</name>
    <dbReference type="NCBI Taxonomy" id="373956"/>
    <lineage>
        <taxon>Eukaryota</taxon>
        <taxon>Metazoa</taxon>
        <taxon>Ecdysozoa</taxon>
        <taxon>Arthropoda</taxon>
        <taxon>Crustacea</taxon>
        <taxon>Multicrustacea</taxon>
        <taxon>Malacostraca</taxon>
        <taxon>Eumalacostraca</taxon>
        <taxon>Eucarida</taxon>
        <taxon>Decapoda</taxon>
        <taxon>Pleocyemata</taxon>
        <taxon>Caridea</taxon>
        <taxon>Atyoidea</taxon>
        <taxon>Atyidae</taxon>
        <taxon>Halocaridina</taxon>
    </lineage>
</organism>
<proteinExistence type="predicted"/>
<evidence type="ECO:0000313" key="5">
    <source>
        <dbReference type="Proteomes" id="UP001381693"/>
    </source>
</evidence>
<evidence type="ECO:0000313" key="4">
    <source>
        <dbReference type="EMBL" id="KAK7017528.1"/>
    </source>
</evidence>
<comment type="caution">
    <text evidence="4">The sequence shown here is derived from an EMBL/GenBank/DDBJ whole genome shotgun (WGS) entry which is preliminary data.</text>
</comment>
<dbReference type="AlphaFoldDB" id="A0AAN8ZT35"/>
<feature type="region of interest" description="Disordered" evidence="3">
    <location>
        <begin position="531"/>
        <end position="563"/>
    </location>
</feature>
<evidence type="ECO:0000256" key="3">
    <source>
        <dbReference type="SAM" id="MobiDB-lite"/>
    </source>
</evidence>
<dbReference type="InterPro" id="IPR018791">
    <property type="entry name" value="UV_resistance/autophagy_Atg14"/>
</dbReference>
<dbReference type="Pfam" id="PF10186">
    <property type="entry name" value="ATG14"/>
    <property type="match status" value="1"/>
</dbReference>
<feature type="region of interest" description="Disordered" evidence="3">
    <location>
        <begin position="747"/>
        <end position="778"/>
    </location>
</feature>
<sequence length="842" mass="95041">METKKSHYVEEPRFTSQEQVVQLWSYQHGLRLRHLSQIVGRNLRNGSHPEPTPASPLPSKFPRPPASMGYYFTLHSPSHKEILYSSEMQSTCNPNWLEMHPEDIKPIHLRSLKGVLIRLWFKPEKGDAQIITTWGIHFSGLIPVGSVMPYNYEKYECNTLVLKLRNYFYTAPGSYIPSGEEKPFPLYYGYSLPLSESKRSYTVNSLSRLHSTKRAQRQQEIRCQETHSVLEHQGITRTSRKSQLATEVEDCRVKVALLREQLQAEIDQLRALKLSADNMDNQNQEKVLELLGGYQDLNRQLKQFRSLQGAALSEGDKLKFACGCLRDWRVQLISQLPHIYPVTQEMNNKYRVCGVHLPDAEKYDNCTDTALSVGLGYVAHILYILAQFLNVPLRYPISPYGSQATITDSTSLQLRDTEREFPLFSRGKEKEKLHFNYGVFLLNKNIAQMRWYCGILTQDLRPTLSNLSVLMSRLIQESVSPSVAVMPDVLVPPLVSRDYVGYEGRTPATLLQQKRSPQISEDTVGHGLSLEPQRTESEEHEDPQWKTARSSSDTDSPSELSPSKLSLYVREVSPLHGKENSGKFVFVDHVRHDLVDPSLAEQKLEERLSHANGFSFSLDNGLNHIGGKNLPYYKIKDLSSCDDLNINKVSKLMNLPRGSDPSLLAKMDVGVQEEGEVLPVFKEQTTELLRSWTEDAPSHYLGVAEVSSSEKLEEVGVECKEETVISPAGEAENIPLEPEIKTVAKNATSVASSLNESDKDQDNKNTEGDVSPAAEAKDLTETLIETGKSEKELDNASLFLSQMGVTEDMFLNDVAFRTAALASQSCSFKMSFSRQSTEDEYH</sequence>
<feature type="coiled-coil region" evidence="2">
    <location>
        <begin position="255"/>
        <end position="282"/>
    </location>
</feature>
<dbReference type="GO" id="GO:0035493">
    <property type="term" value="P:SNARE complex assembly"/>
    <property type="evidence" value="ECO:0007669"/>
    <property type="project" value="TreeGrafter"/>
</dbReference>
<dbReference type="GO" id="GO:0000323">
    <property type="term" value="C:lytic vacuole"/>
    <property type="evidence" value="ECO:0007669"/>
    <property type="project" value="TreeGrafter"/>
</dbReference>
<dbReference type="GO" id="GO:0032991">
    <property type="term" value="C:protein-containing complex"/>
    <property type="evidence" value="ECO:0007669"/>
    <property type="project" value="UniProtKB-ARBA"/>
</dbReference>
<evidence type="ECO:0008006" key="6">
    <source>
        <dbReference type="Google" id="ProtNLM"/>
    </source>
</evidence>
<dbReference type="EMBL" id="JAXCGZ010023079">
    <property type="protein sequence ID" value="KAK7017528.1"/>
    <property type="molecule type" value="Genomic_DNA"/>
</dbReference>
<dbReference type="GO" id="GO:0005768">
    <property type="term" value="C:endosome"/>
    <property type="evidence" value="ECO:0007669"/>
    <property type="project" value="TreeGrafter"/>
</dbReference>
<name>A0AAN8ZT35_HALRR</name>
<dbReference type="PANTHER" id="PTHR15157">
    <property type="entry name" value="UV RADIATION RESISTANCE-ASSOCIATED GENE PROTEIN"/>
    <property type="match status" value="1"/>
</dbReference>
<accession>A0AAN8ZT35</accession>
<feature type="compositionally biased region" description="Pro residues" evidence="3">
    <location>
        <begin position="50"/>
        <end position="62"/>
    </location>
</feature>
<evidence type="ECO:0000256" key="1">
    <source>
        <dbReference type="ARBA" id="ARBA00023054"/>
    </source>
</evidence>
<feature type="compositionally biased region" description="Basic and acidic residues" evidence="3">
    <location>
        <begin position="756"/>
        <end position="767"/>
    </location>
</feature>
<feature type="region of interest" description="Disordered" evidence="3">
    <location>
        <begin position="42"/>
        <end position="62"/>
    </location>
</feature>
<keyword evidence="5" id="KW-1185">Reference proteome</keyword>